<gene>
    <name evidence="1" type="primary">yunB</name>
    <name evidence="1" type="ORF">DW099_08575</name>
</gene>
<dbReference type="GeneID" id="83006344"/>
<proteinExistence type="predicted"/>
<name>A0A415E4B2_9FIRM</name>
<dbReference type="PROSITE" id="PS51257">
    <property type="entry name" value="PROKAR_LIPOPROTEIN"/>
    <property type="match status" value="1"/>
</dbReference>
<protein>
    <submittedName>
        <fullName evidence="1">Sporulation protein YunB</fullName>
    </submittedName>
</protein>
<reference evidence="1 2" key="1">
    <citation type="submission" date="2018-08" db="EMBL/GenBank/DDBJ databases">
        <title>A genome reference for cultivated species of the human gut microbiota.</title>
        <authorList>
            <person name="Zou Y."/>
            <person name="Xue W."/>
            <person name="Luo G."/>
        </authorList>
    </citation>
    <scope>NUCLEOTIDE SEQUENCE [LARGE SCALE GENOMIC DNA]</scope>
    <source>
        <strain evidence="1 2">AM07-24</strain>
    </source>
</reference>
<accession>A0A415E4B2</accession>
<dbReference type="EMBL" id="QRMS01000002">
    <property type="protein sequence ID" value="RHJ88429.1"/>
    <property type="molecule type" value="Genomic_DNA"/>
</dbReference>
<organism evidence="1 2">
    <name type="scientific">Emergencia timonensis</name>
    <dbReference type="NCBI Taxonomy" id="1776384"/>
    <lineage>
        <taxon>Bacteria</taxon>
        <taxon>Bacillati</taxon>
        <taxon>Bacillota</taxon>
        <taxon>Clostridia</taxon>
        <taxon>Peptostreptococcales</taxon>
        <taxon>Anaerovoracaceae</taxon>
        <taxon>Emergencia</taxon>
    </lineage>
</organism>
<dbReference type="Proteomes" id="UP000284841">
    <property type="component" value="Unassembled WGS sequence"/>
</dbReference>
<dbReference type="OrthoDB" id="1649278at2"/>
<dbReference type="STRING" id="1776384.GCA_900086585_04064"/>
<dbReference type="RefSeq" id="WP_067542472.1">
    <property type="nucleotide sequence ID" value="NZ_AP025567.1"/>
</dbReference>
<comment type="caution">
    <text evidence="1">The sequence shown here is derived from an EMBL/GenBank/DDBJ whole genome shotgun (WGS) entry which is preliminary data.</text>
</comment>
<dbReference type="Pfam" id="PF09560">
    <property type="entry name" value="Spore_YunB"/>
    <property type="match status" value="1"/>
</dbReference>
<dbReference type="NCBIfam" id="TIGR02832">
    <property type="entry name" value="spo_yunB"/>
    <property type="match status" value="1"/>
</dbReference>
<dbReference type="InterPro" id="IPR014197">
    <property type="entry name" value="Sporulation_prot_YunB"/>
</dbReference>
<sequence>MRRHRNEKLSFWKKLTISLILFSLGCILLINGFKQQIEPNIDAVSKLKAKGMITEIVNQTIKEDFSGKEYEENLFIIKSGKDDKVQMVQSNTSLINRMVAEFSVNLQKKYDNIEPRTVKLSYGTLVGSKLLSEADYLNVNLKIMPLSVTNCDFETEFESQGINQTKYKIYITIESNVRVLQPFSAENFKIKNKMLISEVVIVGEVPDSYVNVPENNILDATNQ</sequence>
<dbReference type="AlphaFoldDB" id="A0A415E4B2"/>
<keyword evidence="2" id="KW-1185">Reference proteome</keyword>
<evidence type="ECO:0000313" key="2">
    <source>
        <dbReference type="Proteomes" id="UP000284841"/>
    </source>
</evidence>
<evidence type="ECO:0000313" key="1">
    <source>
        <dbReference type="EMBL" id="RHJ88429.1"/>
    </source>
</evidence>